<dbReference type="AlphaFoldDB" id="A0A8J4VS99"/>
<dbReference type="OrthoDB" id="1689049at2759"/>
<dbReference type="Proteomes" id="UP000737018">
    <property type="component" value="Unassembled WGS sequence"/>
</dbReference>
<keyword evidence="2" id="KW-1185">Reference proteome</keyword>
<protein>
    <submittedName>
        <fullName evidence="1">Uncharacterized protein</fullName>
    </submittedName>
</protein>
<comment type="caution">
    <text evidence="1">The sequence shown here is derived from an EMBL/GenBank/DDBJ whole genome shotgun (WGS) entry which is preliminary data.</text>
</comment>
<organism evidence="1 2">
    <name type="scientific">Castanea mollissima</name>
    <name type="common">Chinese chestnut</name>
    <dbReference type="NCBI Taxonomy" id="60419"/>
    <lineage>
        <taxon>Eukaryota</taxon>
        <taxon>Viridiplantae</taxon>
        <taxon>Streptophyta</taxon>
        <taxon>Embryophyta</taxon>
        <taxon>Tracheophyta</taxon>
        <taxon>Spermatophyta</taxon>
        <taxon>Magnoliopsida</taxon>
        <taxon>eudicotyledons</taxon>
        <taxon>Gunneridae</taxon>
        <taxon>Pentapetalae</taxon>
        <taxon>rosids</taxon>
        <taxon>fabids</taxon>
        <taxon>Fagales</taxon>
        <taxon>Fagaceae</taxon>
        <taxon>Castanea</taxon>
    </lineage>
</organism>
<evidence type="ECO:0000313" key="1">
    <source>
        <dbReference type="EMBL" id="KAF3970798.1"/>
    </source>
</evidence>
<gene>
    <name evidence="1" type="ORF">CMV_005527</name>
</gene>
<accession>A0A8J4VS99</accession>
<proteinExistence type="predicted"/>
<sequence>MEEEPSGEAKELVDSFVALQEEGDECCVVEDVEAPMLLDDASEHNVNLEYSERLVGGVVEPTLGMEFTSEDDARNIYNAYAKQTGFSIRSPGMGLSDPVNVLINDSNGFDKLVFTAQNSVNYIGRGRLSTFGIDAQSLFKFFKIQANTLPWITKIRKLLTQPAHADRRRYSSQLKECGFIQ</sequence>
<dbReference type="PANTHER" id="PTHR46328">
    <property type="entry name" value="FAR-RED IMPAIRED RESPONSIVE (FAR1) FAMILY PROTEIN-RELATED"/>
    <property type="match status" value="1"/>
</dbReference>
<name>A0A8J4VS99_9ROSI</name>
<dbReference type="EMBL" id="JRKL02000497">
    <property type="protein sequence ID" value="KAF3970798.1"/>
    <property type="molecule type" value="Genomic_DNA"/>
</dbReference>
<reference evidence="1" key="1">
    <citation type="submission" date="2020-03" db="EMBL/GenBank/DDBJ databases">
        <title>Castanea mollissima Vanexum genome sequencing.</title>
        <authorList>
            <person name="Staton M."/>
        </authorList>
    </citation>
    <scope>NUCLEOTIDE SEQUENCE</scope>
    <source>
        <tissue evidence="1">Leaf</tissue>
    </source>
</reference>
<evidence type="ECO:0000313" key="2">
    <source>
        <dbReference type="Proteomes" id="UP000737018"/>
    </source>
</evidence>
<dbReference type="PANTHER" id="PTHR46328:SF38">
    <property type="entry name" value="FAR1 DNA-BINDING DOMAIN PROTEIN"/>
    <property type="match status" value="1"/>
</dbReference>